<dbReference type="Pfam" id="PF00528">
    <property type="entry name" value="BPD_transp_1"/>
    <property type="match status" value="1"/>
</dbReference>
<feature type="transmembrane region" description="Helical" evidence="7">
    <location>
        <begin position="181"/>
        <end position="205"/>
    </location>
</feature>
<comment type="subcellular location">
    <subcellularLocation>
        <location evidence="1">Cell membrane</location>
        <topology evidence="1">Multi-pass membrane protein</topology>
    </subcellularLocation>
</comment>
<evidence type="ECO:0000256" key="2">
    <source>
        <dbReference type="ARBA" id="ARBA00022448"/>
    </source>
</evidence>
<reference evidence="9" key="1">
    <citation type="submission" date="2020-05" db="EMBL/GenBank/DDBJ databases">
        <authorList>
            <person name="Chiriac C."/>
            <person name="Salcher M."/>
            <person name="Ghai R."/>
            <person name="Kavagutti S V."/>
        </authorList>
    </citation>
    <scope>NUCLEOTIDE SEQUENCE</scope>
</reference>
<dbReference type="InterPro" id="IPR035906">
    <property type="entry name" value="MetI-like_sf"/>
</dbReference>
<dbReference type="GO" id="GO:0055085">
    <property type="term" value="P:transmembrane transport"/>
    <property type="evidence" value="ECO:0007669"/>
    <property type="project" value="InterPro"/>
</dbReference>
<evidence type="ECO:0000256" key="7">
    <source>
        <dbReference type="SAM" id="Phobius"/>
    </source>
</evidence>
<sequence>MQLTNVMASFSPRKRGEGALAPARRKLKVPYIFIFLCMSPWLFGILFFTAYPMVTSFYQAFTKFNLIDKPEWVGLENFNRMLFEDTDFWLSLKNTVWLAAISIPLRIAFAMFTAWVLTKPKRGSSIYRTIFFLPSMVPAVAASMVFTYIFNPAYGPINRGLEAVGVNEPPFWFMDPKWSKWGLIILGLWGIGDTMIIYLAGLLDVPKSLYEAASIEGASPWQSFRFITLPMMTPVIFFSFVTGVIGSFQYFTQAYVASGQVNDYSHAMYFYATHIYFTAFRAYEMGYASALAWVLLVITLICTLIILKTQKRWVHYPNGSLFK</sequence>
<keyword evidence="6 7" id="KW-0472">Membrane</keyword>
<dbReference type="InterPro" id="IPR000515">
    <property type="entry name" value="MetI-like"/>
</dbReference>
<dbReference type="SUPFAM" id="SSF161098">
    <property type="entry name" value="MetI-like"/>
    <property type="match status" value="1"/>
</dbReference>
<dbReference type="PANTHER" id="PTHR30193">
    <property type="entry name" value="ABC TRANSPORTER PERMEASE PROTEIN"/>
    <property type="match status" value="1"/>
</dbReference>
<gene>
    <name evidence="9" type="ORF">UFOPK1395_00187</name>
</gene>
<feature type="transmembrane region" description="Helical" evidence="7">
    <location>
        <begin position="96"/>
        <end position="118"/>
    </location>
</feature>
<dbReference type="Gene3D" id="1.10.3720.10">
    <property type="entry name" value="MetI-like"/>
    <property type="match status" value="1"/>
</dbReference>
<organism evidence="9">
    <name type="scientific">freshwater metagenome</name>
    <dbReference type="NCBI Taxonomy" id="449393"/>
    <lineage>
        <taxon>unclassified sequences</taxon>
        <taxon>metagenomes</taxon>
        <taxon>ecological metagenomes</taxon>
    </lineage>
</organism>
<feature type="transmembrane region" description="Helical" evidence="7">
    <location>
        <begin position="130"/>
        <end position="150"/>
    </location>
</feature>
<evidence type="ECO:0000313" key="9">
    <source>
        <dbReference type="EMBL" id="CAB4530177.1"/>
    </source>
</evidence>
<dbReference type="PANTHER" id="PTHR30193:SF1">
    <property type="entry name" value="ABC TRANSPORTER PERMEASE PROTEIN YESP-RELATED"/>
    <property type="match status" value="1"/>
</dbReference>
<dbReference type="CDD" id="cd06261">
    <property type="entry name" value="TM_PBP2"/>
    <property type="match status" value="1"/>
</dbReference>
<keyword evidence="5 7" id="KW-1133">Transmembrane helix</keyword>
<protein>
    <submittedName>
        <fullName evidence="9">Unannotated protein</fullName>
    </submittedName>
</protein>
<keyword evidence="3" id="KW-1003">Cell membrane</keyword>
<evidence type="ECO:0000256" key="1">
    <source>
        <dbReference type="ARBA" id="ARBA00004651"/>
    </source>
</evidence>
<evidence type="ECO:0000256" key="5">
    <source>
        <dbReference type="ARBA" id="ARBA00022989"/>
    </source>
</evidence>
<feature type="transmembrane region" description="Helical" evidence="7">
    <location>
        <begin position="287"/>
        <end position="307"/>
    </location>
</feature>
<evidence type="ECO:0000259" key="8">
    <source>
        <dbReference type="PROSITE" id="PS50928"/>
    </source>
</evidence>
<name>A0A6J6AUV1_9ZZZZ</name>
<dbReference type="InterPro" id="IPR051393">
    <property type="entry name" value="ABC_transporter_permease"/>
</dbReference>
<dbReference type="EMBL" id="CAEZSB010000009">
    <property type="protein sequence ID" value="CAB4530177.1"/>
    <property type="molecule type" value="Genomic_DNA"/>
</dbReference>
<feature type="domain" description="ABC transmembrane type-1" evidence="8">
    <location>
        <begin position="92"/>
        <end position="306"/>
    </location>
</feature>
<dbReference type="PROSITE" id="PS50928">
    <property type="entry name" value="ABC_TM1"/>
    <property type="match status" value="1"/>
</dbReference>
<accession>A0A6J6AUV1</accession>
<keyword evidence="4 7" id="KW-0812">Transmembrane</keyword>
<evidence type="ECO:0000256" key="3">
    <source>
        <dbReference type="ARBA" id="ARBA00022475"/>
    </source>
</evidence>
<proteinExistence type="predicted"/>
<dbReference type="GO" id="GO:0005886">
    <property type="term" value="C:plasma membrane"/>
    <property type="evidence" value="ECO:0007669"/>
    <property type="project" value="UniProtKB-SubCell"/>
</dbReference>
<keyword evidence="2" id="KW-0813">Transport</keyword>
<dbReference type="AlphaFoldDB" id="A0A6J6AUV1"/>
<feature type="transmembrane region" description="Helical" evidence="7">
    <location>
        <begin position="31"/>
        <end position="54"/>
    </location>
</feature>
<feature type="transmembrane region" description="Helical" evidence="7">
    <location>
        <begin position="226"/>
        <end position="251"/>
    </location>
</feature>
<evidence type="ECO:0000256" key="4">
    <source>
        <dbReference type="ARBA" id="ARBA00022692"/>
    </source>
</evidence>
<evidence type="ECO:0000256" key="6">
    <source>
        <dbReference type="ARBA" id="ARBA00023136"/>
    </source>
</evidence>